<proteinExistence type="predicted"/>
<evidence type="ECO:0000313" key="2">
    <source>
        <dbReference type="EMBL" id="THE63867.1"/>
    </source>
</evidence>
<accession>A0A4V3VL18</accession>
<dbReference type="Proteomes" id="UP000318864">
    <property type="component" value="Unassembled WGS sequence"/>
</dbReference>
<keyword evidence="3" id="KW-1185">Reference proteome</keyword>
<evidence type="ECO:0000313" key="3">
    <source>
        <dbReference type="Proteomes" id="UP000318864"/>
    </source>
</evidence>
<dbReference type="EMBL" id="RBZW01000055">
    <property type="protein sequence ID" value="THE63867.1"/>
    <property type="molecule type" value="Genomic_DNA"/>
</dbReference>
<comment type="caution">
    <text evidence="2">The sequence shown here is derived from an EMBL/GenBank/DDBJ whole genome shotgun (WGS) entry which is preliminary data.</text>
</comment>
<reference evidence="2 3" key="1">
    <citation type="submission" date="2018-10" db="EMBL/GenBank/DDBJ databases">
        <title>Natronolimnobius sp. XQ-INN 246 isolated from Inner Mongolia Autonomous Region of China.</title>
        <authorList>
            <person name="Xue Q."/>
        </authorList>
    </citation>
    <scope>NUCLEOTIDE SEQUENCE [LARGE SCALE GENOMIC DNA]</scope>
    <source>
        <strain evidence="2 3">XQ-INN 246</strain>
    </source>
</reference>
<evidence type="ECO:0000256" key="1">
    <source>
        <dbReference type="SAM" id="MobiDB-lite"/>
    </source>
</evidence>
<dbReference type="AlphaFoldDB" id="A0A4V3VL18"/>
<gene>
    <name evidence="2" type="ORF">D8Y22_16210</name>
</gene>
<name>A0A4V3VL18_9EURY</name>
<organism evidence="2 3">
    <name type="scientific">Salinadaptatus halalkaliphilus</name>
    <dbReference type="NCBI Taxonomy" id="2419781"/>
    <lineage>
        <taxon>Archaea</taxon>
        <taxon>Methanobacteriati</taxon>
        <taxon>Methanobacteriota</taxon>
        <taxon>Stenosarchaea group</taxon>
        <taxon>Halobacteria</taxon>
        <taxon>Halobacteriales</taxon>
        <taxon>Natrialbaceae</taxon>
        <taxon>Salinadaptatus</taxon>
    </lineage>
</organism>
<dbReference type="RefSeq" id="WP_141465713.1">
    <property type="nucleotide sequence ID" value="NZ_RBZW01000055.1"/>
</dbReference>
<feature type="region of interest" description="Disordered" evidence="1">
    <location>
        <begin position="51"/>
        <end position="74"/>
    </location>
</feature>
<sequence>MGTAIFLSVPILPVLLPTGNYAAPLGWAISLGAAMFGFGAGARALQAQDGSRPAARWRGTVTASPSTVDVRRSR</sequence>
<protein>
    <submittedName>
        <fullName evidence="2">Uncharacterized protein</fullName>
    </submittedName>
</protein>